<dbReference type="STRING" id="35608.A0A2U1NQS7"/>
<dbReference type="SUPFAM" id="SSF51735">
    <property type="entry name" value="NAD(P)-binding Rossmann-fold domains"/>
    <property type="match status" value="1"/>
</dbReference>
<name>A0A2U1NQS7_ARTAN</name>
<gene>
    <name evidence="11" type="ORF">CTI12_AA238360</name>
</gene>
<comment type="pathway">
    <text evidence="1">Amino-acid degradation; L-lysine degradation via saccharopine pathway; glutaryl-CoA from L-lysine: step 1/6.</text>
</comment>
<dbReference type="InterPro" id="IPR051168">
    <property type="entry name" value="AASS"/>
</dbReference>
<accession>A0A2U1NQS7</accession>
<evidence type="ECO:0000256" key="1">
    <source>
        <dbReference type="ARBA" id="ARBA00004682"/>
    </source>
</evidence>
<dbReference type="Gene3D" id="3.30.360.10">
    <property type="entry name" value="Dihydrodipicolinate Reductase, domain 2"/>
    <property type="match status" value="1"/>
</dbReference>
<dbReference type="GO" id="GO:0004753">
    <property type="term" value="F:saccharopine dehydrogenase activity"/>
    <property type="evidence" value="ECO:0007669"/>
    <property type="project" value="TreeGrafter"/>
</dbReference>
<proteinExistence type="inferred from homology"/>
<dbReference type="PANTHER" id="PTHR11133">
    <property type="entry name" value="SACCHAROPINE DEHYDROGENASE"/>
    <property type="match status" value="1"/>
</dbReference>
<dbReference type="GO" id="GO:0005737">
    <property type="term" value="C:cytoplasm"/>
    <property type="evidence" value="ECO:0007669"/>
    <property type="project" value="TreeGrafter"/>
</dbReference>
<dbReference type="AlphaFoldDB" id="A0A2U1NQS7"/>
<dbReference type="InterPro" id="IPR043009">
    <property type="entry name" value="LOR/SDH_bifunc_enz_cons_dom_sf"/>
</dbReference>
<dbReference type="FunFam" id="3.30.360.10:FF:000008">
    <property type="entry name" value="Alpha-aminoadipic semialdehyde synthase, mitochondrial"/>
    <property type="match status" value="1"/>
</dbReference>
<dbReference type="InterPro" id="IPR005097">
    <property type="entry name" value="Sacchrp_dh_NADP-bd"/>
</dbReference>
<evidence type="ECO:0000256" key="5">
    <source>
        <dbReference type="ARBA" id="ARBA00023027"/>
    </source>
</evidence>
<evidence type="ECO:0000256" key="7">
    <source>
        <dbReference type="ARBA" id="ARBA00025744"/>
    </source>
</evidence>
<comment type="pathway">
    <text evidence="2">Amino-acid degradation; L-lysine degradation via saccharopine pathway; glutaryl-CoA from L-lysine: step 2/6.</text>
</comment>
<dbReference type="GO" id="GO:0033512">
    <property type="term" value="P:L-lysine catabolic process to acetyl-CoA via saccharopine"/>
    <property type="evidence" value="ECO:0007669"/>
    <property type="project" value="UniProtKB-UniPathway"/>
</dbReference>
<dbReference type="InterPro" id="IPR007886">
    <property type="entry name" value="AlaDH/PNT_N"/>
</dbReference>
<dbReference type="CDD" id="cd12144">
    <property type="entry name" value="SDH_N_domain"/>
    <property type="match status" value="1"/>
</dbReference>
<dbReference type="Gene3D" id="1.10.1870.10">
    <property type="entry name" value="Domain 3, Saccharopine reductase"/>
    <property type="match status" value="1"/>
</dbReference>
<feature type="transmembrane region" description="Helical" evidence="8">
    <location>
        <begin position="993"/>
        <end position="1013"/>
    </location>
</feature>
<keyword evidence="3" id="KW-0521">NADP</keyword>
<dbReference type="SMART" id="SM01002">
    <property type="entry name" value="AlaDh_PNT_C"/>
    <property type="match status" value="1"/>
</dbReference>
<sequence>MLGNGVIGILSESTNKWERRVPLTPAHCARLLHGGNNNNVTRIIVQPSTKRIHHDALYQDVGCDISQDLSDCGLILGIKQPKLDMILPDRAYAFFSHTHKAQKENMPLLDKILAERASLFDYELIVGDEGKRLLAFGKFAGRAGLVDFLSGLGRRYLSLGYSTPFLSLGSSYMYPSLAAAKAAVVSVGEEIATTGLPSEICPLVFVFTGSGNVSLGAQEIFRLLPHTFVDSSRLPELSDMAGHLSQSGQASRRAFQVYGCVVTSEDMVERSEPIEVFDKVDYYAHPERYRPIFHEKVAPYASVIVNCMYWERRYPRLLSSKQLEDLLHKGCPLVGICDITCDIGGSIEFVNRTTSIDSPLFRYDPAGDSYHEDVDGNGVICLAVDILPTEFAKEASQHFGDVLSDFIGNLASTKDIEDLPLHLRRACIAHGGALTNLYEYIPRMRNSEEVSENVANFGSNRKRYTMLVSISGHLFDQFLINEALDIIEAAGGSFHLVKCQVGQCTDSTSYSELEVGADTNVVLEKIVDTLTSITNPKGKENSFALKVGKVKDSCVELGYGSKRRNVVLILGAGRVCQPAVELLASIGRNTPLEWTKSCNIEEFQEQNCVQVVVASLFLKDAEEITEGIPDATAIQLDVMDHDSLYKYIAQVDIVISLLPPSFHCTIANLCIELKKHLVTASYINDTMCKLHDAAKDSGITILGEMGLDPGIDHMMAMSMINQAHAQGGKVRSFVSNCGGIPSPAAANNPLAYKFSWNPAGAIRAGQNPATYRQDGKTVHVDGEDLYSSATNFRLHDFPAFALEVLPNRNSLIYADLYGIENEALTVFRGTLRYEGFGEIMGSLARLGFFNSEVCSILTNKERPTYRRFLYELLGEFESSSNNKDDEFVKADKLITDRLIGLGICKEDGVAATRTAKAIMFLGFYDQTEVPSSCQSAFDVTCLRMEERLAYTSKEQDMVVLHHEVVIDFPKGRPTENHEATLLEFGRTHNGKEISAMALTVGIPVAIGALLLLAKKIKSTGVLRPIDPEVYEPALEILRAYGFNIMEKIH</sequence>
<feature type="domain" description="Alanine dehydrogenase/pyridine nucleotide transhydrogenase NAD(H)-binding" evidence="9">
    <location>
        <begin position="183"/>
        <end position="383"/>
    </location>
</feature>
<dbReference type="SUPFAM" id="SSF52283">
    <property type="entry name" value="Formate/glycerate dehydrogenase catalytic domain-like"/>
    <property type="match status" value="1"/>
</dbReference>
<evidence type="ECO:0000256" key="6">
    <source>
        <dbReference type="ARBA" id="ARBA00023268"/>
    </source>
</evidence>
<dbReference type="EMBL" id="PKPP01002343">
    <property type="protein sequence ID" value="PWA75863.1"/>
    <property type="molecule type" value="Genomic_DNA"/>
</dbReference>
<dbReference type="SMART" id="SM01003">
    <property type="entry name" value="AlaDh_PNT_N"/>
    <property type="match status" value="1"/>
</dbReference>
<keyword evidence="8" id="KW-0812">Transmembrane</keyword>
<dbReference type="SUPFAM" id="SSF55347">
    <property type="entry name" value="Glyceraldehyde-3-phosphate dehydrogenase-like, C-terminal domain"/>
    <property type="match status" value="1"/>
</dbReference>
<keyword evidence="5" id="KW-0520">NAD</keyword>
<dbReference type="Gene3D" id="3.30.70.2690">
    <property type="entry name" value="LOR/SDH bifunctional enzyme, conserved domain"/>
    <property type="match status" value="1"/>
</dbReference>
<reference evidence="11 12" key="1">
    <citation type="journal article" date="2018" name="Mol. Plant">
        <title>The genome of Artemisia annua provides insight into the evolution of Asteraceae family and artemisinin biosynthesis.</title>
        <authorList>
            <person name="Shen Q."/>
            <person name="Zhang L."/>
            <person name="Liao Z."/>
            <person name="Wang S."/>
            <person name="Yan T."/>
            <person name="Shi P."/>
            <person name="Liu M."/>
            <person name="Fu X."/>
            <person name="Pan Q."/>
            <person name="Wang Y."/>
            <person name="Lv Z."/>
            <person name="Lu X."/>
            <person name="Zhang F."/>
            <person name="Jiang W."/>
            <person name="Ma Y."/>
            <person name="Chen M."/>
            <person name="Hao X."/>
            <person name="Li L."/>
            <person name="Tang Y."/>
            <person name="Lv G."/>
            <person name="Zhou Y."/>
            <person name="Sun X."/>
            <person name="Brodelius P.E."/>
            <person name="Rose J.K.C."/>
            <person name="Tang K."/>
        </authorList>
    </citation>
    <scope>NUCLEOTIDE SEQUENCE [LARGE SCALE GENOMIC DNA]</scope>
    <source>
        <strain evidence="12">cv. Huhao1</strain>
        <tissue evidence="11">Leaf</tissue>
    </source>
</reference>
<dbReference type="OrthoDB" id="10059875at2759"/>
<dbReference type="Pfam" id="PF05222">
    <property type="entry name" value="AlaDh_PNT_N"/>
    <property type="match status" value="1"/>
</dbReference>
<feature type="domain" description="Alanine dehydrogenase/pyridine nucleotide transhydrogenase N-terminal" evidence="10">
    <location>
        <begin position="8"/>
        <end position="143"/>
    </location>
</feature>
<evidence type="ECO:0000256" key="2">
    <source>
        <dbReference type="ARBA" id="ARBA00004720"/>
    </source>
</evidence>
<keyword evidence="6" id="KW-0511">Multifunctional enzyme</keyword>
<dbReference type="Proteomes" id="UP000245207">
    <property type="component" value="Unassembled WGS sequence"/>
</dbReference>
<dbReference type="InterPro" id="IPR007545">
    <property type="entry name" value="LOR/SDH_bifunc_enz_cons_dom"/>
</dbReference>
<dbReference type="PANTHER" id="PTHR11133:SF22">
    <property type="entry name" value="ALPHA-AMINOADIPIC SEMIALDEHYDE SYNTHASE, MITOCHONDRIAL"/>
    <property type="match status" value="1"/>
</dbReference>
<dbReference type="Pfam" id="PF03435">
    <property type="entry name" value="Sacchrp_dh_NADP"/>
    <property type="match status" value="1"/>
</dbReference>
<evidence type="ECO:0000256" key="4">
    <source>
        <dbReference type="ARBA" id="ARBA00023002"/>
    </source>
</evidence>
<comment type="similarity">
    <text evidence="7">In the C-terminal section; belongs to the saccharopine dehydrogenase family.</text>
</comment>
<evidence type="ECO:0000259" key="10">
    <source>
        <dbReference type="SMART" id="SM01003"/>
    </source>
</evidence>
<dbReference type="UniPathway" id="UPA00868">
    <property type="reaction ID" value="UER00835"/>
</dbReference>
<keyword evidence="8" id="KW-0472">Membrane</keyword>
<protein>
    <submittedName>
        <fullName evidence="11">Lysine-ketoglutarate reductase/saccharopine dehydrogenase bifunctional enzyme</fullName>
    </submittedName>
</protein>
<dbReference type="InterPro" id="IPR007698">
    <property type="entry name" value="AlaDH/PNT_NAD(H)-bd"/>
</dbReference>
<dbReference type="Pfam" id="PF04455">
    <property type="entry name" value="Saccharop_dh_N"/>
    <property type="match status" value="1"/>
</dbReference>
<evidence type="ECO:0000256" key="8">
    <source>
        <dbReference type="SAM" id="Phobius"/>
    </source>
</evidence>
<dbReference type="Pfam" id="PF16653">
    <property type="entry name" value="Sacchrp_dh_C"/>
    <property type="match status" value="1"/>
</dbReference>
<dbReference type="Gene3D" id="3.40.50.720">
    <property type="entry name" value="NAD(P)-binding Rossmann-like Domain"/>
    <property type="match status" value="2"/>
</dbReference>
<dbReference type="CDD" id="cd12189">
    <property type="entry name" value="LKR_SDH_like"/>
    <property type="match status" value="1"/>
</dbReference>
<dbReference type="InterPro" id="IPR036291">
    <property type="entry name" value="NAD(P)-bd_dom_sf"/>
</dbReference>
<keyword evidence="4" id="KW-0560">Oxidoreductase</keyword>
<organism evidence="11 12">
    <name type="scientific">Artemisia annua</name>
    <name type="common">Sweet wormwood</name>
    <dbReference type="NCBI Taxonomy" id="35608"/>
    <lineage>
        <taxon>Eukaryota</taxon>
        <taxon>Viridiplantae</taxon>
        <taxon>Streptophyta</taxon>
        <taxon>Embryophyta</taxon>
        <taxon>Tracheophyta</taxon>
        <taxon>Spermatophyta</taxon>
        <taxon>Magnoliopsida</taxon>
        <taxon>eudicotyledons</taxon>
        <taxon>Gunneridae</taxon>
        <taxon>Pentapetalae</taxon>
        <taxon>asterids</taxon>
        <taxon>campanulids</taxon>
        <taxon>Asterales</taxon>
        <taxon>Asteraceae</taxon>
        <taxon>Asteroideae</taxon>
        <taxon>Anthemideae</taxon>
        <taxon>Artemisiinae</taxon>
        <taxon>Artemisia</taxon>
    </lineage>
</organism>
<keyword evidence="8" id="KW-1133">Transmembrane helix</keyword>
<evidence type="ECO:0000313" key="12">
    <source>
        <dbReference type="Proteomes" id="UP000245207"/>
    </source>
</evidence>
<dbReference type="FunFam" id="3.40.50.720:FF:000284">
    <property type="entry name" value="Lysine-ketoglutarate reductase/saccharopine dehydrogenase1"/>
    <property type="match status" value="1"/>
</dbReference>
<keyword evidence="12" id="KW-1185">Reference proteome</keyword>
<comment type="caution">
    <text evidence="11">The sequence shown here is derived from an EMBL/GenBank/DDBJ whole genome shotgun (WGS) entry which is preliminary data.</text>
</comment>
<evidence type="ECO:0000256" key="3">
    <source>
        <dbReference type="ARBA" id="ARBA00022857"/>
    </source>
</evidence>
<dbReference type="InterPro" id="IPR032095">
    <property type="entry name" value="Sacchrp_dh-like_C"/>
</dbReference>
<dbReference type="GO" id="GO:0019878">
    <property type="term" value="P:lysine biosynthetic process via aminoadipic acid"/>
    <property type="evidence" value="ECO:0007669"/>
    <property type="project" value="TreeGrafter"/>
</dbReference>
<evidence type="ECO:0000259" key="9">
    <source>
        <dbReference type="SMART" id="SM01002"/>
    </source>
</evidence>
<dbReference type="FunFam" id="3.30.70.2690:FF:000001">
    <property type="entry name" value="Lysine-ketoglutarate reductase/saccharopine dehydrogenase1"/>
    <property type="match status" value="1"/>
</dbReference>
<evidence type="ECO:0000313" key="11">
    <source>
        <dbReference type="EMBL" id="PWA75863.1"/>
    </source>
</evidence>